<dbReference type="RefSeq" id="WP_229669211.1">
    <property type="nucleotide sequence ID" value="NZ_BMLF01000002.1"/>
</dbReference>
<comment type="caution">
    <text evidence="2">The sequence shown here is derived from an EMBL/GenBank/DDBJ whole genome shotgun (WGS) entry which is preliminary data.</text>
</comment>
<dbReference type="EMBL" id="BMLF01000002">
    <property type="protein sequence ID" value="GGM08602.1"/>
    <property type="molecule type" value="Genomic_DNA"/>
</dbReference>
<dbReference type="GO" id="GO:0006083">
    <property type="term" value="P:acetate metabolic process"/>
    <property type="evidence" value="ECO:0007669"/>
    <property type="project" value="InterPro"/>
</dbReference>
<keyword evidence="2" id="KW-0378">Hydrolase</keyword>
<reference evidence="2" key="1">
    <citation type="journal article" date="2014" name="Int. J. Syst. Evol. Microbiol.">
        <title>Complete genome sequence of Corynebacterium casei LMG S-19264T (=DSM 44701T), isolated from a smear-ripened cheese.</title>
        <authorList>
            <consortium name="US DOE Joint Genome Institute (JGI-PGF)"/>
            <person name="Walter F."/>
            <person name="Albersmeier A."/>
            <person name="Kalinowski J."/>
            <person name="Ruckert C."/>
        </authorList>
    </citation>
    <scope>NUCLEOTIDE SEQUENCE</scope>
    <source>
        <strain evidence="2">CGMCC 1.6293</strain>
    </source>
</reference>
<dbReference type="InterPro" id="IPR037171">
    <property type="entry name" value="NagB/RpiA_transferase-like"/>
</dbReference>
<gene>
    <name evidence="2" type="ORF">GCM10011534_33280</name>
</gene>
<organism evidence="2 3">
    <name type="scientific">Pseudooceanicola nanhaiensis</name>
    <dbReference type="NCBI Taxonomy" id="375761"/>
    <lineage>
        <taxon>Bacteria</taxon>
        <taxon>Pseudomonadati</taxon>
        <taxon>Pseudomonadota</taxon>
        <taxon>Alphaproteobacteria</taxon>
        <taxon>Rhodobacterales</taxon>
        <taxon>Paracoccaceae</taxon>
        <taxon>Pseudooceanicola</taxon>
    </lineage>
</organism>
<dbReference type="GO" id="GO:0016787">
    <property type="term" value="F:hydrolase activity"/>
    <property type="evidence" value="ECO:0007669"/>
    <property type="project" value="UniProtKB-KW"/>
</dbReference>
<dbReference type="AlphaFoldDB" id="A0A917T589"/>
<sequence>MPEPTARAEAIARSILARTDGDIRLALPLGLGKPVTLVNALTKLVAQTPSARLSILTALTLERPSMPAGLARRFMEPAADRLFGAYPQIAYAGMMRDGTLPPNIEVSEFFMMAGRWLGVGEAQRNYIAANYTHAYDRLREWNPNVVMQLLAEAEDGTLSLSCNTDITADLLRDREAGRLSFLLAGEVNRQLPAMGGDAATLPGQAVDLLMRDGMEFELFSAVKRPVGVTEHAIGLHVARLIRDGGTLQIGIGAIGDAVAHALLLRHAGQSAPVHRACPLPPDGIDDAGAFDEGLYCVTEMLVDGLLQLFEAGIIRREVDGAAIHAGFFVDCRDFYARLREMPEARRDRIRMVPVSYTNQLYGDEAAKRAARRDARFVNAAMKATLLGGIVSDATAQGREVSGIGGQFNFIEQAFALEDGRAIITLPATRTRNGRTESNIVWDHPHESVPRAYRDIVVTEYGIADLRGQRDAEVVKRMLRITDARFQDALLDKARAAGKIGRDFSIPDAWRVNTPGTIAGWLAPFDLPQFPFGSDFDETERRLLPALDLLSETQGSRRGLARLVVAGLRSSAADEERACMARMGLDQPRGMERLESLALKGALAETRRAPQVIRK</sequence>
<dbReference type="InterPro" id="IPR038460">
    <property type="entry name" value="AcetylCoA_hyd_C_sf"/>
</dbReference>
<evidence type="ECO:0000313" key="3">
    <source>
        <dbReference type="Proteomes" id="UP000649829"/>
    </source>
</evidence>
<accession>A0A917T589</accession>
<feature type="domain" description="Acetyl-CoA hydrolase/transferase C-terminal" evidence="1">
    <location>
        <begin position="344"/>
        <end position="493"/>
    </location>
</feature>
<name>A0A917T589_9RHOB</name>
<dbReference type="Gene3D" id="3.40.1080.10">
    <property type="entry name" value="Glutaconate Coenzyme A-transferase"/>
    <property type="match status" value="1"/>
</dbReference>
<dbReference type="PANTHER" id="PTHR21432">
    <property type="entry name" value="ACETYL-COA HYDROLASE-RELATED"/>
    <property type="match status" value="1"/>
</dbReference>
<dbReference type="Gene3D" id="3.40.1080.20">
    <property type="entry name" value="Acetyl-CoA hydrolase/transferase C-terminal domain"/>
    <property type="match status" value="1"/>
</dbReference>
<keyword evidence="3" id="KW-1185">Reference proteome</keyword>
<dbReference type="Proteomes" id="UP000649829">
    <property type="component" value="Unassembled WGS sequence"/>
</dbReference>
<evidence type="ECO:0000313" key="2">
    <source>
        <dbReference type="EMBL" id="GGM08602.1"/>
    </source>
</evidence>
<dbReference type="GO" id="GO:0008775">
    <property type="term" value="F:acetate CoA-transferase activity"/>
    <property type="evidence" value="ECO:0007669"/>
    <property type="project" value="InterPro"/>
</dbReference>
<dbReference type="InterPro" id="IPR026888">
    <property type="entry name" value="AcetylCoA_hyd_C"/>
</dbReference>
<reference evidence="2" key="2">
    <citation type="submission" date="2020-09" db="EMBL/GenBank/DDBJ databases">
        <authorList>
            <person name="Sun Q."/>
            <person name="Zhou Y."/>
        </authorList>
    </citation>
    <scope>NUCLEOTIDE SEQUENCE</scope>
    <source>
        <strain evidence="2">CGMCC 1.6293</strain>
    </source>
</reference>
<dbReference type="SUPFAM" id="SSF100950">
    <property type="entry name" value="NagB/RpiA/CoA transferase-like"/>
    <property type="match status" value="1"/>
</dbReference>
<dbReference type="PANTHER" id="PTHR21432:SF20">
    <property type="entry name" value="ACETYL-COA HYDROLASE"/>
    <property type="match status" value="1"/>
</dbReference>
<evidence type="ECO:0000259" key="1">
    <source>
        <dbReference type="Pfam" id="PF13336"/>
    </source>
</evidence>
<dbReference type="InterPro" id="IPR046433">
    <property type="entry name" value="ActCoA_hydro"/>
</dbReference>
<dbReference type="Pfam" id="PF13336">
    <property type="entry name" value="AcetylCoA_hyd_C"/>
    <property type="match status" value="1"/>
</dbReference>
<proteinExistence type="predicted"/>
<dbReference type="Gene3D" id="3.30.750.70">
    <property type="entry name" value="4-hydroxybutyrate coenzyme like domains"/>
    <property type="match status" value="1"/>
</dbReference>
<protein>
    <submittedName>
        <fullName evidence="2">Acetyl-CoA hydrolase</fullName>
    </submittedName>
</protein>